<dbReference type="Pfam" id="PF07715">
    <property type="entry name" value="Plug"/>
    <property type="match status" value="1"/>
</dbReference>
<evidence type="ECO:0000256" key="6">
    <source>
        <dbReference type="ARBA" id="ARBA00022692"/>
    </source>
</evidence>
<evidence type="ECO:0000256" key="1">
    <source>
        <dbReference type="ARBA" id="ARBA00004571"/>
    </source>
</evidence>
<dbReference type="GO" id="GO:0015891">
    <property type="term" value="P:siderophore transport"/>
    <property type="evidence" value="ECO:0007669"/>
    <property type="project" value="InterPro"/>
</dbReference>
<feature type="chain" id="PRO_5007817886" evidence="17">
    <location>
        <begin position="26"/>
        <end position="732"/>
    </location>
</feature>
<dbReference type="InterPro" id="IPR010105">
    <property type="entry name" value="TonB_sidphr_rcpt"/>
</dbReference>
<organism evidence="20 21">
    <name type="scientific">Dyella thiooxydans</name>
    <dbReference type="NCBI Taxonomy" id="445710"/>
    <lineage>
        <taxon>Bacteria</taxon>
        <taxon>Pseudomonadati</taxon>
        <taxon>Pseudomonadota</taxon>
        <taxon>Gammaproteobacteria</taxon>
        <taxon>Lysobacterales</taxon>
        <taxon>Rhodanobacteraceae</taxon>
        <taxon>Dyella</taxon>
    </lineage>
</organism>
<evidence type="ECO:0000256" key="17">
    <source>
        <dbReference type="SAM" id="SignalP"/>
    </source>
</evidence>
<evidence type="ECO:0000256" key="3">
    <source>
        <dbReference type="ARBA" id="ARBA00022448"/>
    </source>
</evidence>
<keyword evidence="8" id="KW-0408">Iron</keyword>
<dbReference type="CDD" id="cd01347">
    <property type="entry name" value="ligand_gated_channel"/>
    <property type="match status" value="1"/>
</dbReference>
<dbReference type="InterPro" id="IPR000531">
    <property type="entry name" value="Beta-barrel_TonB"/>
</dbReference>
<proteinExistence type="inferred from homology"/>
<feature type="signal peptide" evidence="17">
    <location>
        <begin position="1"/>
        <end position="25"/>
    </location>
</feature>
<feature type="short sequence motif" description="TonB C-terminal box" evidence="15">
    <location>
        <begin position="715"/>
        <end position="732"/>
    </location>
</feature>
<dbReference type="PATRIC" id="fig|445710.3.peg.1273"/>
<dbReference type="InterPro" id="IPR010917">
    <property type="entry name" value="TonB_rcpt_CS"/>
</dbReference>
<dbReference type="PANTHER" id="PTHR32552:SF83">
    <property type="entry name" value="BLR3904 PROTEIN"/>
    <property type="match status" value="1"/>
</dbReference>
<dbReference type="InterPro" id="IPR037066">
    <property type="entry name" value="Plug_dom_sf"/>
</dbReference>
<dbReference type="SUPFAM" id="SSF56935">
    <property type="entry name" value="Porins"/>
    <property type="match status" value="1"/>
</dbReference>
<dbReference type="InterPro" id="IPR036942">
    <property type="entry name" value="Beta-barrel_TonB_sf"/>
</dbReference>
<dbReference type="PROSITE" id="PS01156">
    <property type="entry name" value="TONB_DEPENDENT_REC_2"/>
    <property type="match status" value="1"/>
</dbReference>
<dbReference type="STRING" id="445710.ATSB10_12760"/>
<keyword evidence="7 17" id="KW-0732">Signal</keyword>
<feature type="domain" description="TonB-dependent receptor-like beta-barrel" evidence="18">
    <location>
        <begin position="238"/>
        <end position="698"/>
    </location>
</feature>
<dbReference type="Gene3D" id="2.170.130.10">
    <property type="entry name" value="TonB-dependent receptor, plug domain"/>
    <property type="match status" value="1"/>
</dbReference>
<dbReference type="NCBIfam" id="TIGR01783">
    <property type="entry name" value="TonB-siderophor"/>
    <property type="match status" value="1"/>
</dbReference>
<dbReference type="GO" id="GO:0038023">
    <property type="term" value="F:signaling receptor activity"/>
    <property type="evidence" value="ECO:0007669"/>
    <property type="project" value="InterPro"/>
</dbReference>
<comment type="subcellular location">
    <subcellularLocation>
        <location evidence="1 14">Cell outer membrane</location>
        <topology evidence="1 14">Multi-pass membrane protein</topology>
    </subcellularLocation>
</comment>
<sequence>MTLHRTPLATALFAALAIAPLCARAADDAGHDPAQAKKLGTVQVTADADKGYHADSSQVDTFGSFGNAPLHDTPASVTVITRDLIDDRQPRTLSELVRTDASVGDNYAPVGYYQDLAIRGFVLDLATAYRMNDMTINGEQLTPLEDKQRVEILKGLGGLEAGIIAPGGIVNYVTKRPADVRTATLGTDSHGSRYAAVDMGAWLTPNFGLRVNAAHEDMHSYVQHTPGRRSFLSLAADWKISDRATLQLDTDYQTSGQRSVSGYQLLGGTTIPAHPSNTRLLGYEPWQQPVGIHSSNTTARFDYRFSDRWSARLSAGHSHTVINDNVAFAYGCFYAPQCATGEYPGNFFAPNGDYDIYDFRSPGDTRQNDEVRAVLKGGFDTGSISHEVSLGASAFRRTLDQRPYVYDYVGTGNIDQVIPPYFAPSPNQPGPSARTFSSWQRALFGIDRIHLGEQWQVLAGARFVRLHERAWDSSGQVLQRDTRLSRTLPQAAVMWQPTAPLTVYASYSENLALGAEAPYWTSNGGQMLAPVHSRQIETGVKYDWSDTLSLQAALYRIRQPYQFAQPDHSAAGFTFVQRGQEAHTGLELGADGRISDDLRLTASANLIQARASHSGTPAYEGHQIINVPRLRTSVYLDYRLPFAHAVGLLAGWRYASANPATPDGRVRVPAYNVFDAGLRYATAWDGHPMAWHLSVDNVFNRFYWRDTGGAYGDTYLFPGAPRLARLSVTVGF</sequence>
<dbReference type="EMBL" id="CP014841">
    <property type="protein sequence ID" value="AND68730.1"/>
    <property type="molecule type" value="Genomic_DNA"/>
</dbReference>
<evidence type="ECO:0000256" key="15">
    <source>
        <dbReference type="PROSITE-ProRule" id="PRU10144"/>
    </source>
</evidence>
<feature type="domain" description="TonB-dependent receptor plug" evidence="19">
    <location>
        <begin position="70"/>
        <end position="169"/>
    </location>
</feature>
<dbReference type="InterPro" id="IPR012910">
    <property type="entry name" value="Plug_dom"/>
</dbReference>
<evidence type="ECO:0000256" key="10">
    <source>
        <dbReference type="ARBA" id="ARBA00023077"/>
    </source>
</evidence>
<keyword evidence="4 14" id="KW-1134">Transmembrane beta strand</keyword>
<dbReference type="Gene3D" id="2.40.170.20">
    <property type="entry name" value="TonB-dependent receptor, beta-barrel domain"/>
    <property type="match status" value="1"/>
</dbReference>
<dbReference type="GO" id="GO:0015344">
    <property type="term" value="F:siderophore uptake transmembrane transporter activity"/>
    <property type="evidence" value="ECO:0007669"/>
    <property type="project" value="TreeGrafter"/>
</dbReference>
<evidence type="ECO:0000259" key="19">
    <source>
        <dbReference type="Pfam" id="PF07715"/>
    </source>
</evidence>
<dbReference type="Proteomes" id="UP000077255">
    <property type="component" value="Chromosome"/>
</dbReference>
<keyword evidence="5" id="KW-0410">Iron transport</keyword>
<evidence type="ECO:0000313" key="21">
    <source>
        <dbReference type="Proteomes" id="UP000077255"/>
    </source>
</evidence>
<evidence type="ECO:0000256" key="12">
    <source>
        <dbReference type="ARBA" id="ARBA00023170"/>
    </source>
</evidence>
<keyword evidence="13 14" id="KW-0998">Cell outer membrane</keyword>
<evidence type="ECO:0000256" key="14">
    <source>
        <dbReference type="PROSITE-ProRule" id="PRU01360"/>
    </source>
</evidence>
<dbReference type="Pfam" id="PF00593">
    <property type="entry name" value="TonB_dep_Rec_b-barrel"/>
    <property type="match status" value="1"/>
</dbReference>
<dbReference type="OrthoDB" id="8732650at2"/>
<evidence type="ECO:0000256" key="9">
    <source>
        <dbReference type="ARBA" id="ARBA00023065"/>
    </source>
</evidence>
<dbReference type="KEGG" id="dtx:ATSB10_12760"/>
<gene>
    <name evidence="20" type="ORF">ATSB10_12760</name>
</gene>
<keyword evidence="9" id="KW-0406">Ion transport</keyword>
<evidence type="ECO:0000313" key="20">
    <source>
        <dbReference type="EMBL" id="AND68730.1"/>
    </source>
</evidence>
<evidence type="ECO:0000259" key="18">
    <source>
        <dbReference type="Pfam" id="PF00593"/>
    </source>
</evidence>
<dbReference type="RefSeq" id="WP_063671327.1">
    <property type="nucleotide sequence ID" value="NZ_CP014841.1"/>
</dbReference>
<accession>A0A160MZH6</accession>
<keyword evidence="6 14" id="KW-0812">Transmembrane</keyword>
<keyword evidence="12 20" id="KW-0675">Receptor</keyword>
<name>A0A160MZH6_9GAMM</name>
<dbReference type="PROSITE" id="PS52016">
    <property type="entry name" value="TONB_DEPENDENT_REC_3"/>
    <property type="match status" value="1"/>
</dbReference>
<evidence type="ECO:0000256" key="5">
    <source>
        <dbReference type="ARBA" id="ARBA00022496"/>
    </source>
</evidence>
<dbReference type="InterPro" id="IPR039426">
    <property type="entry name" value="TonB-dep_rcpt-like"/>
</dbReference>
<protein>
    <submittedName>
        <fullName evidence="20">TonB-denpendent receptor</fullName>
    </submittedName>
</protein>
<evidence type="ECO:0000256" key="13">
    <source>
        <dbReference type="ARBA" id="ARBA00023237"/>
    </source>
</evidence>
<keyword evidence="11 14" id="KW-0472">Membrane</keyword>
<evidence type="ECO:0000256" key="4">
    <source>
        <dbReference type="ARBA" id="ARBA00022452"/>
    </source>
</evidence>
<keyword evidence="10 16" id="KW-0798">TonB box</keyword>
<keyword evidence="21" id="KW-1185">Reference proteome</keyword>
<reference evidence="20 21" key="1">
    <citation type="submission" date="2016-02" db="EMBL/GenBank/DDBJ databases">
        <title>Complete genome sequencing and analysis of ATSB10, Dyella thiooxydans isolated from rhizosphere soil of sunflower (Helianthus annuus L.).</title>
        <authorList>
            <person name="Lee Y."/>
            <person name="Hwangbo K."/>
            <person name="Chung H."/>
            <person name="Yoo J."/>
            <person name="Kim K.Y."/>
            <person name="Sa T.M."/>
            <person name="Um Y."/>
            <person name="Madhaiyan M."/>
        </authorList>
    </citation>
    <scope>NUCLEOTIDE SEQUENCE [LARGE SCALE GENOMIC DNA]</scope>
    <source>
        <strain evidence="20 21">ATSB10</strain>
    </source>
</reference>
<evidence type="ECO:0000256" key="2">
    <source>
        <dbReference type="ARBA" id="ARBA00009810"/>
    </source>
</evidence>
<dbReference type="PANTHER" id="PTHR32552">
    <property type="entry name" value="FERRICHROME IRON RECEPTOR-RELATED"/>
    <property type="match status" value="1"/>
</dbReference>
<keyword evidence="3 14" id="KW-0813">Transport</keyword>
<comment type="similarity">
    <text evidence="2 14 16">Belongs to the TonB-dependent receptor family.</text>
</comment>
<dbReference type="GO" id="GO:0009279">
    <property type="term" value="C:cell outer membrane"/>
    <property type="evidence" value="ECO:0007669"/>
    <property type="project" value="UniProtKB-SubCell"/>
</dbReference>
<dbReference type="AlphaFoldDB" id="A0A160MZH6"/>
<evidence type="ECO:0000256" key="7">
    <source>
        <dbReference type="ARBA" id="ARBA00022729"/>
    </source>
</evidence>
<evidence type="ECO:0000256" key="8">
    <source>
        <dbReference type="ARBA" id="ARBA00023004"/>
    </source>
</evidence>
<evidence type="ECO:0000256" key="11">
    <source>
        <dbReference type="ARBA" id="ARBA00023136"/>
    </source>
</evidence>
<evidence type="ECO:0000256" key="16">
    <source>
        <dbReference type="RuleBase" id="RU003357"/>
    </source>
</evidence>